<evidence type="ECO:0000256" key="9">
    <source>
        <dbReference type="ARBA" id="ARBA00023679"/>
    </source>
</evidence>
<evidence type="ECO:0000256" key="6">
    <source>
        <dbReference type="ARBA" id="ARBA00022801"/>
    </source>
</evidence>
<dbReference type="PANTHER" id="PTHR42904:SF6">
    <property type="entry name" value="NAD-CAPPED RNA HYDROLASE NUDT12"/>
    <property type="match status" value="1"/>
</dbReference>
<dbReference type="PROSITE" id="PS00893">
    <property type="entry name" value="NUDIX_BOX"/>
    <property type="match status" value="1"/>
</dbReference>
<comment type="cofactor">
    <cofactor evidence="2">
        <name>Zn(2+)</name>
        <dbReference type="ChEBI" id="CHEBI:29105"/>
    </cofactor>
</comment>
<dbReference type="GO" id="GO:0046872">
    <property type="term" value="F:metal ion binding"/>
    <property type="evidence" value="ECO:0007669"/>
    <property type="project" value="UniProtKB-KW"/>
</dbReference>
<dbReference type="OrthoDB" id="9800077at2"/>
<dbReference type="SUPFAM" id="SSF55811">
    <property type="entry name" value="Nudix"/>
    <property type="match status" value="1"/>
</dbReference>
<dbReference type="InterPro" id="IPR049734">
    <property type="entry name" value="NudC-like_C"/>
</dbReference>
<dbReference type="InterPro" id="IPR000086">
    <property type="entry name" value="NUDIX_hydrolase_dom"/>
</dbReference>
<sequence length="163" mass="18771">MNKFCQECGYELIEKELEHEGLAPYCLKCATFRFPMYNVAVSIITINKANGKILLIQQYDRPKKILVAGYVNHGERVEDTVLRELKEETGLSASLIQFNQTHFFQPSNTLMCNFTAFVEDDTDFSPNHEIDNANWYSPEEAKVNIFPNSLAEKFLTAYLNQNM</sequence>
<protein>
    <recommendedName>
        <fullName evidence="4">NAD(+) diphosphatase</fullName>
        <ecNumber evidence="4">3.6.1.22</ecNumber>
    </recommendedName>
</protein>
<evidence type="ECO:0000256" key="5">
    <source>
        <dbReference type="ARBA" id="ARBA00022723"/>
    </source>
</evidence>
<dbReference type="InterPro" id="IPR050241">
    <property type="entry name" value="NAD-cap_RNA_hydrolase_NudC"/>
</dbReference>
<keyword evidence="8" id="KW-0520">NAD</keyword>
<evidence type="ECO:0000256" key="7">
    <source>
        <dbReference type="ARBA" id="ARBA00022842"/>
    </source>
</evidence>
<dbReference type="PANTHER" id="PTHR42904">
    <property type="entry name" value="NUDIX HYDROLASE, NUDC SUBFAMILY"/>
    <property type="match status" value="1"/>
</dbReference>
<dbReference type="CDD" id="cd03429">
    <property type="entry name" value="NUDIX_NADH_pyrophosphatase_Nudt13"/>
    <property type="match status" value="1"/>
</dbReference>
<feature type="domain" description="Nudix hydrolase" evidence="10">
    <location>
        <begin position="36"/>
        <end position="159"/>
    </location>
</feature>
<comment type="caution">
    <text evidence="11">The sequence shown here is derived from an EMBL/GenBank/DDBJ whole genome shotgun (WGS) entry which is preliminary data.</text>
</comment>
<proteinExistence type="inferred from homology"/>
<organism evidence="11 12">
    <name type="scientific">Streptococcus parauberis</name>
    <dbReference type="NCBI Taxonomy" id="1348"/>
    <lineage>
        <taxon>Bacteria</taxon>
        <taxon>Bacillati</taxon>
        <taxon>Bacillota</taxon>
        <taxon>Bacilli</taxon>
        <taxon>Lactobacillales</taxon>
        <taxon>Streptococcaceae</taxon>
        <taxon>Streptococcus</taxon>
    </lineage>
</organism>
<comment type="catalytic activity">
    <reaction evidence="9">
        <text>a 5'-end NAD(+)-phospho-ribonucleoside in mRNA + H2O = a 5'-end phospho-adenosine-phospho-ribonucleoside in mRNA + beta-nicotinamide D-ribonucleotide + 2 H(+)</text>
        <dbReference type="Rhea" id="RHEA:60876"/>
        <dbReference type="Rhea" id="RHEA-COMP:15698"/>
        <dbReference type="Rhea" id="RHEA-COMP:15719"/>
        <dbReference type="ChEBI" id="CHEBI:14649"/>
        <dbReference type="ChEBI" id="CHEBI:15377"/>
        <dbReference type="ChEBI" id="CHEBI:15378"/>
        <dbReference type="ChEBI" id="CHEBI:144029"/>
        <dbReference type="ChEBI" id="CHEBI:144051"/>
    </reaction>
    <physiologicalReaction direction="left-to-right" evidence="9">
        <dbReference type="Rhea" id="RHEA:60877"/>
    </physiologicalReaction>
</comment>
<keyword evidence="6" id="KW-0378">Hydrolase</keyword>
<evidence type="ECO:0000259" key="10">
    <source>
        <dbReference type="PROSITE" id="PS51462"/>
    </source>
</evidence>
<dbReference type="Pfam" id="PF00293">
    <property type="entry name" value="NUDIX"/>
    <property type="match status" value="1"/>
</dbReference>
<dbReference type="Proteomes" id="UP001180515">
    <property type="component" value="Unassembled WGS sequence"/>
</dbReference>
<dbReference type="RefSeq" id="WP_003107909.1">
    <property type="nucleotide sequence ID" value="NZ_BAWT01000018.1"/>
</dbReference>
<dbReference type="GO" id="GO:0019677">
    <property type="term" value="P:NAD+ catabolic process"/>
    <property type="evidence" value="ECO:0007669"/>
    <property type="project" value="TreeGrafter"/>
</dbReference>
<evidence type="ECO:0000256" key="4">
    <source>
        <dbReference type="ARBA" id="ARBA00012381"/>
    </source>
</evidence>
<dbReference type="eggNOG" id="COG2816">
    <property type="taxonomic scope" value="Bacteria"/>
</dbReference>
<dbReference type="GO" id="GO:0006742">
    <property type="term" value="P:NADP+ catabolic process"/>
    <property type="evidence" value="ECO:0007669"/>
    <property type="project" value="TreeGrafter"/>
</dbReference>
<dbReference type="PROSITE" id="PS51462">
    <property type="entry name" value="NUDIX"/>
    <property type="match status" value="1"/>
</dbReference>
<dbReference type="OMA" id="EEIDAWN"/>
<dbReference type="InterPro" id="IPR020084">
    <property type="entry name" value="NUDIX_hydrolase_CS"/>
</dbReference>
<evidence type="ECO:0000256" key="2">
    <source>
        <dbReference type="ARBA" id="ARBA00001947"/>
    </source>
</evidence>
<reference evidence="11" key="1">
    <citation type="submission" date="2023-03" db="EMBL/GenBank/DDBJ databases">
        <authorList>
            <person name="Shen W."/>
            <person name="Cai J."/>
        </authorList>
    </citation>
    <scope>NUCLEOTIDE SEQUENCE</scope>
    <source>
        <strain evidence="11">P82-2</strain>
    </source>
</reference>
<dbReference type="InterPro" id="IPR015797">
    <property type="entry name" value="NUDIX_hydrolase-like_dom_sf"/>
</dbReference>
<evidence type="ECO:0000313" key="11">
    <source>
        <dbReference type="EMBL" id="MDT2731210.1"/>
    </source>
</evidence>
<evidence type="ECO:0000256" key="3">
    <source>
        <dbReference type="ARBA" id="ARBA00009595"/>
    </source>
</evidence>
<comment type="similarity">
    <text evidence="3">Belongs to the Nudix hydrolase family. NudC subfamily.</text>
</comment>
<gene>
    <name evidence="11" type="ORF">P7G31_02930</name>
</gene>
<evidence type="ECO:0000256" key="8">
    <source>
        <dbReference type="ARBA" id="ARBA00023027"/>
    </source>
</evidence>
<evidence type="ECO:0000256" key="1">
    <source>
        <dbReference type="ARBA" id="ARBA00001946"/>
    </source>
</evidence>
<keyword evidence="5" id="KW-0479">Metal-binding</keyword>
<dbReference type="AlphaFoldDB" id="A0A0E2UDL5"/>
<dbReference type="EMBL" id="JARQAG010000002">
    <property type="protein sequence ID" value="MDT2731210.1"/>
    <property type="molecule type" value="Genomic_DNA"/>
</dbReference>
<comment type="cofactor">
    <cofactor evidence="1">
        <name>Mg(2+)</name>
        <dbReference type="ChEBI" id="CHEBI:18420"/>
    </cofactor>
</comment>
<name>A0A0E2UDL5_9STRE</name>
<keyword evidence="7" id="KW-0460">Magnesium</keyword>
<dbReference type="GO" id="GO:0005829">
    <property type="term" value="C:cytosol"/>
    <property type="evidence" value="ECO:0007669"/>
    <property type="project" value="TreeGrafter"/>
</dbReference>
<dbReference type="Gene3D" id="3.90.79.10">
    <property type="entry name" value="Nucleoside Triphosphate Pyrophosphohydrolase"/>
    <property type="match status" value="1"/>
</dbReference>
<accession>A0A0E2UDL5</accession>
<evidence type="ECO:0000313" key="12">
    <source>
        <dbReference type="Proteomes" id="UP001180515"/>
    </source>
</evidence>
<dbReference type="GO" id="GO:0035529">
    <property type="term" value="F:NADH pyrophosphatase activity"/>
    <property type="evidence" value="ECO:0007669"/>
    <property type="project" value="TreeGrafter"/>
</dbReference>
<dbReference type="EC" id="3.6.1.22" evidence="4"/>